<evidence type="ECO:0000256" key="1">
    <source>
        <dbReference type="ARBA" id="ARBA00023266"/>
    </source>
</evidence>
<dbReference type="PANTHER" id="PTHR30401:SF0">
    <property type="entry name" value="TRNA 2-SELENOURIDINE SYNTHASE"/>
    <property type="match status" value="1"/>
</dbReference>
<evidence type="ECO:0000259" key="2">
    <source>
        <dbReference type="PROSITE" id="PS50206"/>
    </source>
</evidence>
<gene>
    <name evidence="3" type="ORF">SAMN02745883_00098</name>
</gene>
<dbReference type="EMBL" id="FRAJ01000003">
    <property type="protein sequence ID" value="SHJ66969.1"/>
    <property type="molecule type" value="Genomic_DNA"/>
</dbReference>
<keyword evidence="4" id="KW-1185">Reference proteome</keyword>
<dbReference type="NCBIfam" id="TIGR03167">
    <property type="entry name" value="tRNA_sel_U_synt"/>
    <property type="match status" value="1"/>
</dbReference>
<evidence type="ECO:0000313" key="4">
    <source>
        <dbReference type="Proteomes" id="UP000184082"/>
    </source>
</evidence>
<dbReference type="Gene3D" id="3.40.50.300">
    <property type="entry name" value="P-loop containing nucleotide triphosphate hydrolases"/>
    <property type="match status" value="1"/>
</dbReference>
<keyword evidence="1" id="KW-0711">Selenium</keyword>
<dbReference type="Pfam" id="PF00581">
    <property type="entry name" value="Rhodanese"/>
    <property type="match status" value="1"/>
</dbReference>
<sequence length="356" mass="41489">MVNKISIEAALNLSNSIFIDVRSPKEFKQATISNSINIPILDDDEKILIGNIYRNKSIEEAKSLGLRFASSKLESIYRQILEIKKKYKNIIIFCWRGGTRSKSVCNVLNVLGVDNVYQLEGGYKAYRRYVIDFIETKTKNIKFVVLHGLTGVGKTHILEHLERLNYPVIDFEYIAKNSGSVFGNILFPDNPPTQKNFESIVFNKLYYNKSGYVLVESESKRVGNINIPDEILKAMNNGYHILINTNIENRIDNIYNDYIKNKEKVDEKIIEAILNLKKRLGSESVEKLVNKIKIKDYRYVIRYLIDNYYDSFYKYSINKFKNYDLEVNYESILDAVKEVEIFILKTFQGKREEIKQ</sequence>
<dbReference type="STRING" id="1121266.SAMN02745883_00098"/>
<dbReference type="GO" id="GO:0043828">
    <property type="term" value="F:tRNA 2-selenouridine synthase activity"/>
    <property type="evidence" value="ECO:0007669"/>
    <property type="project" value="InterPro"/>
</dbReference>
<evidence type="ECO:0000313" key="3">
    <source>
        <dbReference type="EMBL" id="SHJ66969.1"/>
    </source>
</evidence>
<organism evidence="3 4">
    <name type="scientific">Caminicella sporogenes DSM 14501</name>
    <dbReference type="NCBI Taxonomy" id="1121266"/>
    <lineage>
        <taxon>Bacteria</taxon>
        <taxon>Bacillati</taxon>
        <taxon>Bacillota</taxon>
        <taxon>Clostridia</taxon>
        <taxon>Peptostreptococcales</taxon>
        <taxon>Caminicellaceae</taxon>
        <taxon>Caminicella</taxon>
    </lineage>
</organism>
<dbReference type="SUPFAM" id="SSF52821">
    <property type="entry name" value="Rhodanese/Cell cycle control phosphatase"/>
    <property type="match status" value="1"/>
</dbReference>
<dbReference type="InterPro" id="IPR058840">
    <property type="entry name" value="AAA_SelU"/>
</dbReference>
<dbReference type="GO" id="GO:0002098">
    <property type="term" value="P:tRNA wobble uridine modification"/>
    <property type="evidence" value="ECO:0007669"/>
    <property type="project" value="InterPro"/>
</dbReference>
<dbReference type="AlphaFoldDB" id="A0A1M6L7G7"/>
<dbReference type="Proteomes" id="UP000184082">
    <property type="component" value="Unassembled WGS sequence"/>
</dbReference>
<reference evidence="3 4" key="1">
    <citation type="submission" date="2016-11" db="EMBL/GenBank/DDBJ databases">
        <authorList>
            <person name="Jaros S."/>
            <person name="Januszkiewicz K."/>
            <person name="Wedrychowicz H."/>
        </authorList>
    </citation>
    <scope>NUCLEOTIDE SEQUENCE [LARGE SCALE GENOMIC DNA]</scope>
    <source>
        <strain evidence="3 4">DSM 14501</strain>
    </source>
</reference>
<dbReference type="PANTHER" id="PTHR30401">
    <property type="entry name" value="TRNA 2-SELENOURIDINE SYNTHASE"/>
    <property type="match status" value="1"/>
</dbReference>
<dbReference type="RefSeq" id="WP_072965416.1">
    <property type="nucleotide sequence ID" value="NZ_FRAJ01000003.1"/>
</dbReference>
<proteinExistence type="predicted"/>
<dbReference type="SMART" id="SM00450">
    <property type="entry name" value="RHOD"/>
    <property type="match status" value="1"/>
</dbReference>
<feature type="domain" description="Rhodanese" evidence="2">
    <location>
        <begin position="12"/>
        <end position="135"/>
    </location>
</feature>
<dbReference type="PROSITE" id="PS50206">
    <property type="entry name" value="RHODANESE_3"/>
    <property type="match status" value="1"/>
</dbReference>
<dbReference type="Gene3D" id="3.40.250.10">
    <property type="entry name" value="Rhodanese-like domain"/>
    <property type="match status" value="1"/>
</dbReference>
<dbReference type="SUPFAM" id="SSF52540">
    <property type="entry name" value="P-loop containing nucleoside triphosphate hydrolases"/>
    <property type="match status" value="1"/>
</dbReference>
<name>A0A1M6L7G7_9FIRM</name>
<dbReference type="InterPro" id="IPR001763">
    <property type="entry name" value="Rhodanese-like_dom"/>
</dbReference>
<accession>A0A1M6L7G7</accession>
<dbReference type="NCBIfam" id="NF008750">
    <property type="entry name" value="PRK11784.1-2"/>
    <property type="match status" value="1"/>
</dbReference>
<protein>
    <submittedName>
        <fullName evidence="3">tRNA 2-selenouridine synthase</fullName>
    </submittedName>
</protein>
<dbReference type="InterPro" id="IPR036873">
    <property type="entry name" value="Rhodanese-like_dom_sf"/>
</dbReference>
<dbReference type="InterPro" id="IPR027417">
    <property type="entry name" value="P-loop_NTPase"/>
</dbReference>
<dbReference type="Pfam" id="PF26341">
    <property type="entry name" value="AAA_SelU"/>
    <property type="match status" value="1"/>
</dbReference>
<dbReference type="InterPro" id="IPR017582">
    <property type="entry name" value="SelU"/>
</dbReference>